<dbReference type="Pfam" id="PF00275">
    <property type="entry name" value="EPSP_synthase"/>
    <property type="match status" value="1"/>
</dbReference>
<evidence type="ECO:0000256" key="5">
    <source>
        <dbReference type="ARBA" id="ARBA00023141"/>
    </source>
</evidence>
<evidence type="ECO:0000256" key="3">
    <source>
        <dbReference type="ARBA" id="ARBA00022605"/>
    </source>
</evidence>
<organism evidence="9 10">
    <name type="scientific">Pseudodesulfovibrio senegalensis</name>
    <dbReference type="NCBI Taxonomy" id="1721087"/>
    <lineage>
        <taxon>Bacteria</taxon>
        <taxon>Pseudomonadati</taxon>
        <taxon>Thermodesulfobacteriota</taxon>
        <taxon>Desulfovibrionia</taxon>
        <taxon>Desulfovibrionales</taxon>
        <taxon>Desulfovibrionaceae</taxon>
    </lineage>
</organism>
<sequence length="454" mass="49092">MTPSNPNGIITVQAPASKSLSHRTLIAGSLANGQSIITGLLDSDDIKRTMDCLSACGASFSDTEGGAVRVQGMEDGPRGGNHDGRNRADEPHELFVHESGTTCRLMTAVAAAGKGTFRVHGAPRMHERPMKELVEALSRLGVRFTFEEQEGHLPFVMETKGYRKKTVDITLEESSQYLSGLLLGAPLSEKPVLITVSGKKAVSWPYVALTLQIMEDFKAAFAVEILKDGRWTEVPWRSIRQVEPGALRFHVEASGFEAANYRVEGDWSNSSYFLAAGAIGKHPVKVLGIGPDSHQGDHAIIDILAQMGAGLNVTPDKGITIYPRKLRGINVDMSKCPDLVPTVAVVAAHAVSPTTIHNVAHLRIKECDRLQACAEQIAKTGCKVEQFDDGMTITPAPLASGTAIDFETYGDHRIAMSMSLFELSGISPNLDNPACVGKSFPQFFEEWEKVVEGQ</sequence>
<feature type="binding site" evidence="7">
    <location>
        <position position="413"/>
    </location>
    <ligand>
        <name>phosphoenolpyruvate</name>
        <dbReference type="ChEBI" id="CHEBI:58702"/>
    </ligand>
</feature>
<comment type="subcellular location">
    <subcellularLocation>
        <location evidence="7">Cytoplasm</location>
    </subcellularLocation>
</comment>
<feature type="domain" description="Enolpyruvate transferase" evidence="8">
    <location>
        <begin position="11"/>
        <end position="447"/>
    </location>
</feature>
<dbReference type="InterPro" id="IPR036968">
    <property type="entry name" value="Enolpyruvate_Tfrase_sf"/>
</dbReference>
<dbReference type="EMBL" id="WAIE01000010">
    <property type="protein sequence ID" value="KAB1438796.1"/>
    <property type="molecule type" value="Genomic_DNA"/>
</dbReference>
<evidence type="ECO:0000256" key="4">
    <source>
        <dbReference type="ARBA" id="ARBA00022679"/>
    </source>
</evidence>
<dbReference type="SUPFAM" id="SSF55205">
    <property type="entry name" value="EPT/RTPC-like"/>
    <property type="match status" value="1"/>
</dbReference>
<dbReference type="PANTHER" id="PTHR21090:SF5">
    <property type="entry name" value="PENTAFUNCTIONAL AROM POLYPEPTIDE"/>
    <property type="match status" value="1"/>
</dbReference>
<dbReference type="GO" id="GO:0003866">
    <property type="term" value="F:3-phosphoshikimate 1-carboxyvinyltransferase activity"/>
    <property type="evidence" value="ECO:0007669"/>
    <property type="project" value="UniProtKB-UniRule"/>
</dbReference>
<comment type="similarity">
    <text evidence="2 7">Belongs to the EPSP synthase family.</text>
</comment>
<feature type="binding site" evidence="7">
    <location>
        <position position="176"/>
    </location>
    <ligand>
        <name>3-phosphoshikimate</name>
        <dbReference type="ChEBI" id="CHEBI:145989"/>
    </ligand>
</feature>
<feature type="active site" description="Proton acceptor" evidence="7">
    <location>
        <position position="338"/>
    </location>
</feature>
<keyword evidence="4 7" id="KW-0808">Transferase</keyword>
<reference evidence="9 10" key="1">
    <citation type="journal article" date="2017" name="Int. J. Syst. Evol. Microbiol.">
        <title>Desulfovibrio senegalensis sp. nov., a mesophilic sulfate reducer isolated from marine sediment.</title>
        <authorList>
            <person name="Thioye A."/>
            <person name="Gam Z.B.A."/>
            <person name="Mbengue M."/>
            <person name="Cayol J.L."/>
            <person name="Joseph-Bartoli M."/>
            <person name="Toure-Kane C."/>
            <person name="Labat M."/>
        </authorList>
    </citation>
    <scope>NUCLEOTIDE SEQUENCE [LARGE SCALE GENOMIC DNA]</scope>
    <source>
        <strain evidence="9 10">DSM 101509</strain>
    </source>
</reference>
<feature type="binding site" evidence="7">
    <location>
        <position position="203"/>
    </location>
    <ligand>
        <name>3-phosphoshikimate</name>
        <dbReference type="ChEBI" id="CHEBI:145989"/>
    </ligand>
</feature>
<feature type="binding site" evidence="7">
    <location>
        <position position="18"/>
    </location>
    <ligand>
        <name>phosphoenolpyruvate</name>
        <dbReference type="ChEBI" id="CHEBI:58702"/>
    </ligand>
</feature>
<keyword evidence="3 7" id="KW-0028">Amino-acid biosynthesis</keyword>
<dbReference type="PANTHER" id="PTHR21090">
    <property type="entry name" value="AROM/DEHYDROQUINATE SYNTHASE"/>
    <property type="match status" value="1"/>
</dbReference>
<name>A0A6N6MYT2_9BACT</name>
<dbReference type="InterPro" id="IPR013792">
    <property type="entry name" value="RNA3'P_cycl/enolpyr_Trfase_a/b"/>
</dbReference>
<dbReference type="InterPro" id="IPR001986">
    <property type="entry name" value="Enolpyruvate_Tfrase_dom"/>
</dbReference>
<evidence type="ECO:0000259" key="8">
    <source>
        <dbReference type="Pfam" id="PF00275"/>
    </source>
</evidence>
<gene>
    <name evidence="7 9" type="primary">aroA</name>
    <name evidence="9" type="ORF">F8A88_15155</name>
</gene>
<dbReference type="Gene3D" id="3.65.10.10">
    <property type="entry name" value="Enolpyruvate transferase domain"/>
    <property type="match status" value="2"/>
</dbReference>
<comment type="caution">
    <text evidence="7">Lacks conserved residue(s) required for the propagation of feature annotation.</text>
</comment>
<dbReference type="GO" id="GO:0005737">
    <property type="term" value="C:cytoplasm"/>
    <property type="evidence" value="ECO:0007669"/>
    <property type="project" value="UniProtKB-SubCell"/>
</dbReference>
<feature type="binding site" evidence="7">
    <location>
        <position position="365"/>
    </location>
    <ligand>
        <name>3-phosphoshikimate</name>
        <dbReference type="ChEBI" id="CHEBI:145989"/>
    </ligand>
</feature>
<dbReference type="Proteomes" id="UP000438699">
    <property type="component" value="Unassembled WGS sequence"/>
</dbReference>
<feature type="binding site" evidence="7">
    <location>
        <position position="338"/>
    </location>
    <ligand>
        <name>3-phosphoshikimate</name>
        <dbReference type="ChEBI" id="CHEBI:145989"/>
    </ligand>
</feature>
<dbReference type="NCBIfam" id="TIGR01356">
    <property type="entry name" value="aroA"/>
    <property type="match status" value="1"/>
</dbReference>
<dbReference type="InterPro" id="IPR006264">
    <property type="entry name" value="EPSP_synthase"/>
</dbReference>
<comment type="function">
    <text evidence="7">Catalyzes the transfer of the enolpyruvyl moiety of phosphoenolpyruvate (PEP) to the 5-hydroxyl of shikimate-3-phosphate (S3P) to produce enolpyruvyl shikimate-3-phosphate and inorganic phosphate.</text>
</comment>
<dbReference type="AlphaFoldDB" id="A0A6N6MYT2"/>
<evidence type="ECO:0000256" key="2">
    <source>
        <dbReference type="ARBA" id="ARBA00009948"/>
    </source>
</evidence>
<dbReference type="EC" id="2.5.1.19" evidence="7"/>
<dbReference type="GO" id="GO:0009423">
    <property type="term" value="P:chorismate biosynthetic process"/>
    <property type="evidence" value="ECO:0007669"/>
    <property type="project" value="UniProtKB-UniRule"/>
</dbReference>
<feature type="binding site" evidence="7">
    <location>
        <position position="19"/>
    </location>
    <ligand>
        <name>3-phosphoshikimate</name>
        <dbReference type="ChEBI" id="CHEBI:145989"/>
    </ligand>
</feature>
<evidence type="ECO:0000313" key="9">
    <source>
        <dbReference type="EMBL" id="KAB1438796.1"/>
    </source>
</evidence>
<dbReference type="OrthoDB" id="9809920at2"/>
<evidence type="ECO:0000256" key="6">
    <source>
        <dbReference type="ARBA" id="ARBA00044633"/>
    </source>
</evidence>
<dbReference type="GO" id="GO:0009073">
    <property type="term" value="P:aromatic amino acid family biosynthetic process"/>
    <property type="evidence" value="ECO:0007669"/>
    <property type="project" value="UniProtKB-KW"/>
</dbReference>
<evidence type="ECO:0000313" key="10">
    <source>
        <dbReference type="Proteomes" id="UP000438699"/>
    </source>
</evidence>
<dbReference type="GO" id="GO:0008652">
    <property type="term" value="P:amino acid biosynthetic process"/>
    <property type="evidence" value="ECO:0007669"/>
    <property type="project" value="UniProtKB-KW"/>
</dbReference>
<dbReference type="PIRSF" id="PIRSF000505">
    <property type="entry name" value="EPSPS"/>
    <property type="match status" value="1"/>
</dbReference>
<proteinExistence type="inferred from homology"/>
<feature type="binding site" evidence="7">
    <location>
        <position position="175"/>
    </location>
    <ligand>
        <name>3-phosphoshikimate</name>
        <dbReference type="ChEBI" id="CHEBI:145989"/>
    </ligand>
</feature>
<feature type="binding site" evidence="7">
    <location>
        <position position="18"/>
    </location>
    <ligand>
        <name>3-phosphoshikimate</name>
        <dbReference type="ChEBI" id="CHEBI:145989"/>
    </ligand>
</feature>
<feature type="binding site" evidence="7">
    <location>
        <position position="438"/>
    </location>
    <ligand>
        <name>phosphoenolpyruvate</name>
        <dbReference type="ChEBI" id="CHEBI:58702"/>
    </ligand>
</feature>
<dbReference type="HAMAP" id="MF_00210">
    <property type="entry name" value="EPSP_synth"/>
    <property type="match status" value="1"/>
</dbReference>
<comment type="catalytic activity">
    <reaction evidence="6">
        <text>3-phosphoshikimate + phosphoenolpyruvate = 5-O-(1-carboxyvinyl)-3-phosphoshikimate + phosphate</text>
        <dbReference type="Rhea" id="RHEA:21256"/>
        <dbReference type="ChEBI" id="CHEBI:43474"/>
        <dbReference type="ChEBI" id="CHEBI:57701"/>
        <dbReference type="ChEBI" id="CHEBI:58702"/>
        <dbReference type="ChEBI" id="CHEBI:145989"/>
        <dbReference type="EC" id="2.5.1.19"/>
    </reaction>
    <physiologicalReaction direction="left-to-right" evidence="6">
        <dbReference type="Rhea" id="RHEA:21257"/>
    </physiologicalReaction>
</comment>
<feature type="binding site" evidence="7">
    <location>
        <position position="128"/>
    </location>
    <ligand>
        <name>phosphoenolpyruvate</name>
        <dbReference type="ChEBI" id="CHEBI:58702"/>
    </ligand>
</feature>
<keyword evidence="5 7" id="KW-0057">Aromatic amino acid biosynthesis</keyword>
<feature type="binding site" evidence="7">
    <location>
        <position position="23"/>
    </location>
    <ligand>
        <name>3-phosphoshikimate</name>
        <dbReference type="ChEBI" id="CHEBI:145989"/>
    </ligand>
</feature>
<feature type="binding site" evidence="7">
    <location>
        <position position="176"/>
    </location>
    <ligand>
        <name>phosphoenolpyruvate</name>
        <dbReference type="ChEBI" id="CHEBI:58702"/>
    </ligand>
</feature>
<evidence type="ECO:0000256" key="7">
    <source>
        <dbReference type="HAMAP-Rule" id="MF_00210"/>
    </source>
</evidence>
<feature type="binding site" evidence="7">
    <location>
        <position position="369"/>
    </location>
    <ligand>
        <name>phosphoenolpyruvate</name>
        <dbReference type="ChEBI" id="CHEBI:58702"/>
    </ligand>
</feature>
<keyword evidence="10" id="KW-1185">Reference proteome</keyword>
<dbReference type="RefSeq" id="WP_151152030.1">
    <property type="nucleotide sequence ID" value="NZ_WAIE01000010.1"/>
</dbReference>
<dbReference type="CDD" id="cd01556">
    <property type="entry name" value="EPSP_synthase"/>
    <property type="match status" value="1"/>
</dbReference>
<comment type="subunit">
    <text evidence="7">Monomer.</text>
</comment>
<protein>
    <recommendedName>
        <fullName evidence="7">3-phosphoshikimate 1-carboxyvinyltransferase</fullName>
        <ecNumber evidence="7">2.5.1.19</ecNumber>
    </recommendedName>
    <alternativeName>
        <fullName evidence="7">5-enolpyruvylshikimate-3-phosphate synthase</fullName>
        <shortName evidence="7">EPSP synthase</shortName>
        <shortName evidence="7">EPSPS</shortName>
    </alternativeName>
</protein>
<comment type="caution">
    <text evidence="9">The sequence shown here is derived from an EMBL/GenBank/DDBJ whole genome shotgun (WGS) entry which is preliminary data.</text>
</comment>
<accession>A0A6N6MYT2</accession>
<dbReference type="UniPathway" id="UPA00053">
    <property type="reaction ID" value="UER00089"/>
</dbReference>
<feature type="binding site" evidence="7">
    <location>
        <position position="100"/>
    </location>
    <ligand>
        <name>phosphoenolpyruvate</name>
        <dbReference type="ChEBI" id="CHEBI:58702"/>
    </ligand>
</feature>
<feature type="binding site" evidence="7">
    <location>
        <position position="174"/>
    </location>
    <ligand>
        <name>3-phosphoshikimate</name>
        <dbReference type="ChEBI" id="CHEBI:145989"/>
    </ligand>
</feature>
<keyword evidence="7" id="KW-0963">Cytoplasm</keyword>
<evidence type="ECO:0000256" key="1">
    <source>
        <dbReference type="ARBA" id="ARBA00004811"/>
    </source>
</evidence>
<comment type="pathway">
    <text evidence="1 7">Metabolic intermediate biosynthesis; chorismate biosynthesis; chorismate from D-erythrose 4-phosphate and phosphoenolpyruvate: step 6/7.</text>
</comment>